<sequence>MNCNILPVVYPPINAFPHQGALFSVLFAREECKPWIFNNFIQIYSLKDLYKNDLRSGTIDFYYNMYGDWMNFYIKANPWIKFNSIPFEFIKSSGINFIEFIKSSINGNCYLFFDVDTYYISEYKYWYMESHTPHDIFIYGYDDEKKLFYMGDNTIGKYCHGHVTYEELLISLNTLSEIYSGTNEEIFCHSYREKAFNLIKVKKNVERSGENPLFQKEIFGININKIINDLKEYLLWDNYGEGYRHSDFYVYGIDCYNELEKFIYYAMETNQEVDYRALYSFIEHKKLMLLRIQYLCNEYGLNILMDKYTILVQNFNLLMKIVLKANIKVNNSKDLWQKAINLLEKFRYDEIILLNEFITKVE</sequence>
<evidence type="ECO:0000313" key="2">
    <source>
        <dbReference type="Proteomes" id="UP000253034"/>
    </source>
</evidence>
<name>A0A369AYN6_9FIRM</name>
<protein>
    <recommendedName>
        <fullName evidence="3">Butirosin biosynthesis protein H-like</fullName>
    </recommendedName>
</protein>
<gene>
    <name evidence="1" type="ORF">DFR58_12168</name>
</gene>
<dbReference type="AlphaFoldDB" id="A0A369AYN6"/>
<dbReference type="Proteomes" id="UP000253034">
    <property type="component" value="Unassembled WGS sequence"/>
</dbReference>
<organism evidence="1 2">
    <name type="scientific">Anaerobacterium chartisolvens</name>
    <dbReference type="NCBI Taxonomy" id="1297424"/>
    <lineage>
        <taxon>Bacteria</taxon>
        <taxon>Bacillati</taxon>
        <taxon>Bacillota</taxon>
        <taxon>Clostridia</taxon>
        <taxon>Eubacteriales</taxon>
        <taxon>Oscillospiraceae</taxon>
        <taxon>Anaerobacterium</taxon>
    </lineage>
</organism>
<dbReference type="EMBL" id="QPJT01000021">
    <property type="protein sequence ID" value="RCX12564.1"/>
    <property type="molecule type" value="Genomic_DNA"/>
</dbReference>
<accession>A0A369AYN6</accession>
<reference evidence="1 2" key="1">
    <citation type="submission" date="2018-07" db="EMBL/GenBank/DDBJ databases">
        <title>Genomic Encyclopedia of Type Strains, Phase IV (KMG-IV): sequencing the most valuable type-strain genomes for metagenomic binning, comparative biology and taxonomic classification.</title>
        <authorList>
            <person name="Goeker M."/>
        </authorList>
    </citation>
    <scope>NUCLEOTIDE SEQUENCE [LARGE SCALE GENOMIC DNA]</scope>
    <source>
        <strain evidence="1 2">DSM 27016</strain>
    </source>
</reference>
<evidence type="ECO:0000313" key="1">
    <source>
        <dbReference type="EMBL" id="RCX12564.1"/>
    </source>
</evidence>
<proteinExistence type="predicted"/>
<evidence type="ECO:0008006" key="3">
    <source>
        <dbReference type="Google" id="ProtNLM"/>
    </source>
</evidence>
<comment type="caution">
    <text evidence="1">The sequence shown here is derived from an EMBL/GenBank/DDBJ whole genome shotgun (WGS) entry which is preliminary data.</text>
</comment>
<keyword evidence="2" id="KW-1185">Reference proteome</keyword>
<dbReference type="RefSeq" id="WP_114298927.1">
    <property type="nucleotide sequence ID" value="NZ_QPJT01000021.1"/>
</dbReference>
<dbReference type="OrthoDB" id="2624539at2"/>